<dbReference type="AlphaFoldDB" id="A0A5C1A856"/>
<evidence type="ECO:0000313" key="2">
    <source>
        <dbReference type="Proteomes" id="UP000324974"/>
    </source>
</evidence>
<protein>
    <recommendedName>
        <fullName evidence="3">Apea-like HEPN domain-containing protein</fullName>
    </recommendedName>
</protein>
<dbReference type="Proteomes" id="UP000324974">
    <property type="component" value="Chromosome"/>
</dbReference>
<dbReference type="OrthoDB" id="581179at2"/>
<dbReference type="KEGG" id="lrs:PX52LOC_01046"/>
<sequence length="398" mass="44100">MADSVPNDQSHSAAHERGLYTQRNWKAWGDRPWLELAKYRLYSDAHLTGEATEGFGPYKFLNTVPLDVRPGSVNTALILRAEGHAKRLDPDFSTRDEVYYHGGYFPDEIAALCSLCLGCRIAAGGQARRFSPDHDPLGQPVYYDEVPKPIVRISHGKLMLPSVVGTRSLDLLITMRSAPHITSEQFVGLVRACRQYQNALWVAESEPNLAWLMLVSAVEIAANVHDSSKGDAVTRLRATKPILTAFLDAYGPDAVPFVAEQIKGTLGATKKFLDFILHFLPDPPSTRPSQEWYRMKWSRTAMKDALNQVYEYRSRALHGGIPFPAPMLGSHEHRWTSDGVPAETPAVGLGMSSLGGVWKEGDALINLHGFHHIVRGALLKWWVSMATGNMTSLDQSSV</sequence>
<evidence type="ECO:0008006" key="3">
    <source>
        <dbReference type="Google" id="ProtNLM"/>
    </source>
</evidence>
<accession>A0A5C1A856</accession>
<evidence type="ECO:0000313" key="1">
    <source>
        <dbReference type="EMBL" id="QEL14176.1"/>
    </source>
</evidence>
<organism evidence="1 2">
    <name type="scientific">Limnoglobus roseus</name>
    <dbReference type="NCBI Taxonomy" id="2598579"/>
    <lineage>
        <taxon>Bacteria</taxon>
        <taxon>Pseudomonadati</taxon>
        <taxon>Planctomycetota</taxon>
        <taxon>Planctomycetia</taxon>
        <taxon>Gemmatales</taxon>
        <taxon>Gemmataceae</taxon>
        <taxon>Limnoglobus</taxon>
    </lineage>
</organism>
<proteinExistence type="predicted"/>
<keyword evidence="2" id="KW-1185">Reference proteome</keyword>
<name>A0A5C1A856_9BACT</name>
<reference evidence="2" key="1">
    <citation type="submission" date="2019-08" db="EMBL/GenBank/DDBJ databases">
        <title>Limnoglobus roseus gen. nov., sp. nov., a novel freshwater planctomycete with a giant genome from the family Gemmataceae.</title>
        <authorList>
            <person name="Kulichevskaya I.S."/>
            <person name="Naumoff D.G."/>
            <person name="Miroshnikov K."/>
            <person name="Ivanova A."/>
            <person name="Philippov D.A."/>
            <person name="Hakobyan A."/>
            <person name="Rijpstra I.C."/>
            <person name="Sinninghe Damste J.S."/>
            <person name="Liesack W."/>
            <person name="Dedysh S.N."/>
        </authorList>
    </citation>
    <scope>NUCLEOTIDE SEQUENCE [LARGE SCALE GENOMIC DNA]</scope>
    <source>
        <strain evidence="2">PX52</strain>
    </source>
</reference>
<dbReference type="RefSeq" id="WP_149109088.1">
    <property type="nucleotide sequence ID" value="NZ_CP042425.1"/>
</dbReference>
<gene>
    <name evidence="1" type="ORF">PX52LOC_01046</name>
</gene>
<dbReference type="EMBL" id="CP042425">
    <property type="protein sequence ID" value="QEL14176.1"/>
    <property type="molecule type" value="Genomic_DNA"/>
</dbReference>